<comment type="caution">
    <text evidence="14">The sequence shown here is derived from an EMBL/GenBank/DDBJ whole genome shotgun (WGS) entry which is preliminary data.</text>
</comment>
<dbReference type="InterPro" id="IPR013149">
    <property type="entry name" value="ADH-like_C"/>
</dbReference>
<dbReference type="Gene3D" id="3.40.50.150">
    <property type="entry name" value="Vaccinia Virus protein VP39"/>
    <property type="match status" value="1"/>
</dbReference>
<name>A0ABR1KXP9_9PEZI</name>
<dbReference type="SUPFAM" id="SSF140427">
    <property type="entry name" value="VPS28 C-terminal domain-like"/>
    <property type="match status" value="1"/>
</dbReference>
<evidence type="ECO:0000259" key="13">
    <source>
        <dbReference type="PROSITE" id="PS51310"/>
    </source>
</evidence>
<dbReference type="Gene3D" id="3.90.180.10">
    <property type="entry name" value="Medium-chain alcohol dehydrogenases, catalytic domain"/>
    <property type="match status" value="1"/>
</dbReference>
<comment type="similarity">
    <text evidence="11">Belongs to the VPS28 family.</text>
</comment>
<comment type="pathway">
    <text evidence="8">Carbohydrate degradation; L-arabinose degradation via L-arabinitol; D-xylulose 5-phosphate from L-arabinose (fungal route): step 4/5.</text>
</comment>
<dbReference type="Pfam" id="PF03997">
    <property type="entry name" value="VPS28"/>
    <property type="match status" value="1"/>
</dbReference>
<dbReference type="Proteomes" id="UP001363622">
    <property type="component" value="Unassembled WGS sequence"/>
</dbReference>
<dbReference type="SUPFAM" id="SSF53335">
    <property type="entry name" value="S-adenosyl-L-methionine-dependent methyltransferases"/>
    <property type="match status" value="1"/>
</dbReference>
<keyword evidence="5" id="KW-0560">Oxidoreductase</keyword>
<keyword evidence="11" id="KW-0813">Transport</keyword>
<dbReference type="Pfam" id="PF10294">
    <property type="entry name" value="Methyltransf_16"/>
    <property type="match status" value="1"/>
</dbReference>
<dbReference type="InterPro" id="IPR017899">
    <property type="entry name" value="VPS28_C"/>
</dbReference>
<dbReference type="PROSITE" id="PS00059">
    <property type="entry name" value="ADH_ZINC"/>
    <property type="match status" value="1"/>
</dbReference>
<dbReference type="EMBL" id="JBBPHU010000003">
    <property type="protein sequence ID" value="KAK7520683.1"/>
    <property type="molecule type" value="Genomic_DNA"/>
</dbReference>
<feature type="domain" description="VPS28 C-terminal" evidence="13">
    <location>
        <begin position="1"/>
        <end position="74"/>
    </location>
</feature>
<dbReference type="InterPro" id="IPR045306">
    <property type="entry name" value="SDH-like"/>
</dbReference>
<dbReference type="SMART" id="SM00829">
    <property type="entry name" value="PKS_ER"/>
    <property type="match status" value="1"/>
</dbReference>
<dbReference type="PROSITE" id="PS51310">
    <property type="entry name" value="VPS28_C"/>
    <property type="match status" value="1"/>
</dbReference>
<dbReference type="InterPro" id="IPR037206">
    <property type="entry name" value="VPS28_C_sf"/>
</dbReference>
<organism evidence="14 15">
    <name type="scientific">Phyllosticta citriasiana</name>
    <dbReference type="NCBI Taxonomy" id="595635"/>
    <lineage>
        <taxon>Eukaryota</taxon>
        <taxon>Fungi</taxon>
        <taxon>Dikarya</taxon>
        <taxon>Ascomycota</taxon>
        <taxon>Pezizomycotina</taxon>
        <taxon>Dothideomycetes</taxon>
        <taxon>Dothideomycetes incertae sedis</taxon>
        <taxon>Botryosphaeriales</taxon>
        <taxon>Phyllostictaceae</taxon>
        <taxon>Phyllosticta</taxon>
    </lineage>
</organism>
<dbReference type="InterPro" id="IPR011032">
    <property type="entry name" value="GroES-like_sf"/>
</dbReference>
<comment type="function">
    <text evidence="7">Xylitol dehydrogenase which catalyzes the conversion of xylitol to D-xylulose. Xylose is a major component of hemicelluloses such as xylan. Most fungi utilize D-xylose via three enzymatic reactions, xylose reductase (XR), xylitol dehydrogenase (XDH), and xylulokinase, to form xylulose 5-phosphate, which enters pentose phosphate pathway.</text>
</comment>
<evidence type="ECO:0000256" key="6">
    <source>
        <dbReference type="ARBA" id="ARBA00023027"/>
    </source>
</evidence>
<evidence type="ECO:0000256" key="8">
    <source>
        <dbReference type="ARBA" id="ARBA00025713"/>
    </source>
</evidence>
<evidence type="ECO:0000256" key="9">
    <source>
        <dbReference type="ARBA" id="ARBA00026119"/>
    </source>
</evidence>
<keyword evidence="6" id="KW-0520">NAD</keyword>
<dbReference type="InterPro" id="IPR019410">
    <property type="entry name" value="Methyltransf_16"/>
</dbReference>
<evidence type="ECO:0000256" key="11">
    <source>
        <dbReference type="PROSITE-ProRule" id="PRU00642"/>
    </source>
</evidence>
<dbReference type="Pfam" id="PF00107">
    <property type="entry name" value="ADH_zinc_N"/>
    <property type="match status" value="1"/>
</dbReference>
<keyword evidence="3 12" id="KW-0479">Metal-binding</keyword>
<dbReference type="Pfam" id="PF08240">
    <property type="entry name" value="ADH_N"/>
    <property type="match status" value="1"/>
</dbReference>
<sequence>MGLLAKDVLHPILGDIIQSVNKVTDKEFENKGKIIQWLITLNQMKASDQLSEDQAREFHFDMDRAYYGFKAAANSVIVLDLPQLYTRPSAQELLQTLTLLTSEPPSWEGSDSEGEGLPLGLETKRRRKTTAVKAAPLQINPEGLAAYLTRIIASDLRWIQDEDTKVEIWEAASIRLSERSGRTGMGAISRKFWIPFTKDGDGEDIQLHEPPLTGDNLGFKTWASSYLLAKKLHRLADDRRLFSSSGKAGPHSILELGSGTGLVGLAAAAALGAEVILTDLPEIIENVDRNIESNRDILEEHNGNAFSAILDWTAPSAMMLSPRAVKHAHHKGDSKFDLILAADPLYSPEHPGLLVQTIAFWLSQMESARVVVELPLRLAYRPQVEDFFYKMHAIGLRIYAEGYEIGYDDWGGPNGRKANLSFVLEKPGSVKFEDRPVPEIKDPHDVIVNVQYTGICGSDVHYWSHGRIGDFIVKSPMVLGHESAGLISAVGPAVKSLKVGDRVAMEPGIPCRYCVRCKAGTYNQCPDMRFAATPPYDGTLARFYSLPEDFCYKLPDAVSLEEGALVEPSAVAVHICRMAKVAPGDSVVIFGAGPVGLLCCRVARDVFGAKKVVAVDVNEERLQFALKSAATHIFKANKASPAENAERMKQEVGLDGGADVAIDASGAEVCIQTAIHVVRMGGRFTQAGNGKSEITFPITAVCSKELTVTGSFRYSTGDYQLVVDMISSGKLQVKDLITKRVKFEDAEEAFQSVKDGKAIKCLIAGPK</sequence>
<evidence type="ECO:0000256" key="3">
    <source>
        <dbReference type="ARBA" id="ARBA00022723"/>
    </source>
</evidence>
<protein>
    <recommendedName>
        <fullName evidence="9">D-xylulose reductase</fullName>
        <ecNumber evidence="9">1.1.1.9</ecNumber>
    </recommendedName>
    <alternativeName>
        <fullName evidence="10">Xylitol dehydrogenase A</fullName>
    </alternativeName>
</protein>
<dbReference type="InterPro" id="IPR029063">
    <property type="entry name" value="SAM-dependent_MTases_sf"/>
</dbReference>
<evidence type="ECO:0000256" key="7">
    <source>
        <dbReference type="ARBA" id="ARBA00024843"/>
    </source>
</evidence>
<evidence type="ECO:0000256" key="5">
    <source>
        <dbReference type="ARBA" id="ARBA00023002"/>
    </source>
</evidence>
<dbReference type="InterPro" id="IPR020843">
    <property type="entry name" value="ER"/>
</dbReference>
<dbReference type="CDD" id="cd05285">
    <property type="entry name" value="sorbitol_DH"/>
    <property type="match status" value="1"/>
</dbReference>
<gene>
    <name evidence="14" type="ORF">IWZ03DRAFT_393372</name>
</gene>
<evidence type="ECO:0000256" key="12">
    <source>
        <dbReference type="RuleBase" id="RU361277"/>
    </source>
</evidence>
<dbReference type="InterPro" id="IPR036291">
    <property type="entry name" value="NAD(P)-bd_dom_sf"/>
</dbReference>
<evidence type="ECO:0000313" key="14">
    <source>
        <dbReference type="EMBL" id="KAK7520683.1"/>
    </source>
</evidence>
<keyword evidence="11" id="KW-0653">Protein transport</keyword>
<dbReference type="Gene3D" id="1.20.120.1130">
    <property type="match status" value="1"/>
</dbReference>
<dbReference type="InterPro" id="IPR002328">
    <property type="entry name" value="ADH_Zn_CS"/>
</dbReference>
<keyword evidence="4 12" id="KW-0862">Zinc</keyword>
<comment type="similarity">
    <text evidence="2 12">Belongs to the zinc-containing alcohol dehydrogenase family.</text>
</comment>
<evidence type="ECO:0000256" key="10">
    <source>
        <dbReference type="ARBA" id="ARBA00030139"/>
    </source>
</evidence>
<accession>A0ABR1KXP9</accession>
<dbReference type="SUPFAM" id="SSF50129">
    <property type="entry name" value="GroES-like"/>
    <property type="match status" value="1"/>
</dbReference>
<reference evidence="14 15" key="1">
    <citation type="submission" date="2024-04" db="EMBL/GenBank/DDBJ databases">
        <title>Phyllosticta paracitricarpa is synonymous to the EU quarantine fungus P. citricarpa based on phylogenomic analyses.</title>
        <authorList>
            <consortium name="Lawrence Berkeley National Laboratory"/>
            <person name="Van Ingen-Buijs V.A."/>
            <person name="Van Westerhoven A.C."/>
            <person name="Haridas S."/>
            <person name="Skiadas P."/>
            <person name="Martin F."/>
            <person name="Groenewald J.Z."/>
            <person name="Crous P.W."/>
            <person name="Seidl M.F."/>
        </authorList>
    </citation>
    <scope>NUCLEOTIDE SEQUENCE [LARGE SCALE GENOMIC DNA]</scope>
    <source>
        <strain evidence="14 15">CBS 123371</strain>
    </source>
</reference>
<dbReference type="InterPro" id="IPR007143">
    <property type="entry name" value="Vps28"/>
</dbReference>
<evidence type="ECO:0000313" key="15">
    <source>
        <dbReference type="Proteomes" id="UP001363622"/>
    </source>
</evidence>
<evidence type="ECO:0000256" key="2">
    <source>
        <dbReference type="ARBA" id="ARBA00008072"/>
    </source>
</evidence>
<dbReference type="PANTHER" id="PTHR43161">
    <property type="entry name" value="SORBITOL DEHYDROGENASE"/>
    <property type="match status" value="1"/>
</dbReference>
<dbReference type="EC" id="1.1.1.9" evidence="9"/>
<evidence type="ECO:0000256" key="4">
    <source>
        <dbReference type="ARBA" id="ARBA00022833"/>
    </source>
</evidence>
<dbReference type="PANTHER" id="PTHR43161:SF9">
    <property type="entry name" value="SORBITOL DEHYDROGENASE"/>
    <property type="match status" value="1"/>
</dbReference>
<dbReference type="Gene3D" id="3.40.50.720">
    <property type="entry name" value="NAD(P)-binding Rossmann-like Domain"/>
    <property type="match status" value="1"/>
</dbReference>
<evidence type="ECO:0000256" key="1">
    <source>
        <dbReference type="ARBA" id="ARBA00001947"/>
    </source>
</evidence>
<comment type="cofactor">
    <cofactor evidence="1 12">
        <name>Zn(2+)</name>
        <dbReference type="ChEBI" id="CHEBI:29105"/>
    </cofactor>
</comment>
<dbReference type="InterPro" id="IPR013154">
    <property type="entry name" value="ADH-like_N"/>
</dbReference>
<keyword evidence="15" id="KW-1185">Reference proteome</keyword>
<dbReference type="SUPFAM" id="SSF51735">
    <property type="entry name" value="NAD(P)-binding Rossmann-fold domains"/>
    <property type="match status" value="1"/>
</dbReference>
<proteinExistence type="inferred from homology"/>